<reference evidence="1" key="2">
    <citation type="submission" date="2025-08" db="UniProtKB">
        <authorList>
            <consortium name="Ensembl"/>
        </authorList>
    </citation>
    <scope>IDENTIFICATION</scope>
</reference>
<evidence type="ECO:0000313" key="1">
    <source>
        <dbReference type="Ensembl" id="ENSOARP00020038991.1"/>
    </source>
</evidence>
<proteinExistence type="predicted"/>
<protein>
    <submittedName>
        <fullName evidence="1">Uncharacterized protein</fullName>
    </submittedName>
</protein>
<reference evidence="1" key="3">
    <citation type="submission" date="2025-09" db="UniProtKB">
        <authorList>
            <consortium name="Ensembl"/>
        </authorList>
    </citation>
    <scope>IDENTIFICATION</scope>
</reference>
<accession>A0AC11D360</accession>
<name>A0AC11D360_SHEEP</name>
<organism evidence="1">
    <name type="scientific">Ovis aries</name>
    <name type="common">Sheep</name>
    <dbReference type="NCBI Taxonomy" id="9940"/>
    <lineage>
        <taxon>Eukaryota</taxon>
        <taxon>Metazoa</taxon>
        <taxon>Chordata</taxon>
        <taxon>Craniata</taxon>
        <taxon>Vertebrata</taxon>
        <taxon>Euteleostomi</taxon>
        <taxon>Mammalia</taxon>
        <taxon>Eutheria</taxon>
        <taxon>Laurasiatheria</taxon>
        <taxon>Artiodactyla</taxon>
        <taxon>Ruminantia</taxon>
        <taxon>Pecora</taxon>
        <taxon>Bovidae</taxon>
        <taxon>Caprinae</taxon>
        <taxon>Ovis</taxon>
    </lineage>
</organism>
<sequence>MAWKSGGASPSELIHNLHKNGILKAKYLKSCWPQTALTMQNATFIWILHMDSSQSMGFQATISTPHMHAYVLELLFDLLHEGAKAVGAGSGTLKLHVLHVWLGLVEKS</sequence>
<reference evidence="1" key="1">
    <citation type="submission" date="2020-11" db="EMBL/GenBank/DDBJ databases">
        <authorList>
            <person name="Davenport K.M."/>
            <person name="Bickhart D.M."/>
            <person name="Smith T.P.L."/>
            <person name="Murdoch B.M."/>
            <person name="Rosen B.D."/>
        </authorList>
    </citation>
    <scope>NUCLEOTIDE SEQUENCE [LARGE SCALE GENOMIC DNA]</scope>
    <source>
        <strain evidence="1">OAR_USU_Benz2616</strain>
    </source>
</reference>
<dbReference type="Ensembl" id="ENSOART00020077978.1">
    <property type="protein sequence ID" value="ENSOARP00020038991.1"/>
    <property type="gene ID" value="ENSOARG00020032937.1"/>
</dbReference>